<dbReference type="CDD" id="cd00077">
    <property type="entry name" value="HDc"/>
    <property type="match status" value="1"/>
</dbReference>
<reference evidence="2 3" key="1">
    <citation type="submission" date="2018-07" db="EMBL/GenBank/DDBJ databases">
        <title>Genomic Encyclopedia of Type Strains, Phase III (KMG-III): the genomes of soil and plant-associated and newly described type strains.</title>
        <authorList>
            <person name="Whitman W."/>
        </authorList>
    </citation>
    <scope>NUCLEOTIDE SEQUENCE [LARGE SCALE GENOMIC DNA]</scope>
    <source>
        <strain evidence="2 3">CECT 7287</strain>
    </source>
</reference>
<dbReference type="Pfam" id="PF12917">
    <property type="entry name" value="YfbR-like"/>
    <property type="match status" value="1"/>
</dbReference>
<dbReference type="AlphaFoldDB" id="A0A3D9KC97"/>
<accession>A0A3D9KC97</accession>
<name>A0A3D9KC97_9BACL</name>
<dbReference type="Gene3D" id="1.10.3210.10">
    <property type="entry name" value="Hypothetical protein af1432"/>
    <property type="match status" value="1"/>
</dbReference>
<dbReference type="NCBIfam" id="NF003009">
    <property type="entry name" value="PRK03826.1"/>
    <property type="match status" value="1"/>
</dbReference>
<feature type="domain" description="HD/PDEase" evidence="1">
    <location>
        <begin position="25"/>
        <end position="150"/>
    </location>
</feature>
<evidence type="ECO:0000313" key="2">
    <source>
        <dbReference type="EMBL" id="RED84154.1"/>
    </source>
</evidence>
<proteinExistence type="predicted"/>
<organism evidence="2 3">
    <name type="scientific">Cohnella phaseoli</name>
    <dbReference type="NCBI Taxonomy" id="456490"/>
    <lineage>
        <taxon>Bacteria</taxon>
        <taxon>Bacillati</taxon>
        <taxon>Bacillota</taxon>
        <taxon>Bacilli</taxon>
        <taxon>Bacillales</taxon>
        <taxon>Paenibacillaceae</taxon>
        <taxon>Cohnella</taxon>
    </lineage>
</organism>
<evidence type="ECO:0000313" key="3">
    <source>
        <dbReference type="Proteomes" id="UP000256977"/>
    </source>
</evidence>
<keyword evidence="3" id="KW-1185">Reference proteome</keyword>
<dbReference type="SUPFAM" id="SSF109604">
    <property type="entry name" value="HD-domain/PDEase-like"/>
    <property type="match status" value="1"/>
</dbReference>
<evidence type="ECO:0000259" key="1">
    <source>
        <dbReference type="SMART" id="SM00471"/>
    </source>
</evidence>
<dbReference type="EMBL" id="QRDZ01000006">
    <property type="protein sequence ID" value="RED84154.1"/>
    <property type="molecule type" value="Genomic_DNA"/>
</dbReference>
<dbReference type="OrthoDB" id="9812744at2"/>
<dbReference type="InterPro" id="IPR003607">
    <property type="entry name" value="HD/PDEase_dom"/>
</dbReference>
<dbReference type="Proteomes" id="UP000256977">
    <property type="component" value="Unassembled WGS sequence"/>
</dbReference>
<dbReference type="SMART" id="SM00471">
    <property type="entry name" value="HDc"/>
    <property type="match status" value="1"/>
</dbReference>
<sequence>MANHYLAYLYRLQHIERWSLMRNTHPENVAEHSFHVSLIAHALGVIAREIFGRDIQPEQLAAYALFHDAAEVFTGDIPTPVKHQNPRILANFREIEAMASERLLANVPEPLRGSYAPLLFRKPSDPELSKLLKAADLLDAYLKCTSEMSAGNREFATARKQVDEKLKQLELPEVEWFLVHLAPSFAKTIDELSENEGDDEPS</sequence>
<dbReference type="RefSeq" id="WP_116060321.1">
    <property type="nucleotide sequence ID" value="NZ_QRDZ01000006.1"/>
</dbReference>
<protein>
    <submittedName>
        <fullName evidence="2">5'-deoxynucleotidase</fullName>
    </submittedName>
</protein>
<comment type="caution">
    <text evidence="2">The sequence shown here is derived from an EMBL/GenBank/DDBJ whole genome shotgun (WGS) entry which is preliminary data.</text>
</comment>
<gene>
    <name evidence="2" type="ORF">DFP98_10624</name>
</gene>